<comment type="caution">
    <text evidence="4">The sequence shown here is derived from an EMBL/GenBank/DDBJ whole genome shotgun (WGS) entry which is preliminary data.</text>
</comment>
<keyword evidence="1 4" id="KW-0328">Glycosyltransferase</keyword>
<evidence type="ECO:0000313" key="4">
    <source>
        <dbReference type="EMBL" id="MDR5895303.1"/>
    </source>
</evidence>
<evidence type="ECO:0000256" key="1">
    <source>
        <dbReference type="ARBA" id="ARBA00022676"/>
    </source>
</evidence>
<keyword evidence="2 4" id="KW-0808">Transferase</keyword>
<dbReference type="Proteomes" id="UP001269375">
    <property type="component" value="Unassembled WGS sequence"/>
</dbReference>
<feature type="domain" description="Glycosyltransferase 2-like" evidence="3">
    <location>
        <begin position="12"/>
        <end position="161"/>
    </location>
</feature>
<dbReference type="InterPro" id="IPR029044">
    <property type="entry name" value="Nucleotide-diphossugar_trans"/>
</dbReference>
<organism evidence="4 5">
    <name type="scientific">Larsenimonas suaedae</name>
    <dbReference type="NCBI Taxonomy" id="1851019"/>
    <lineage>
        <taxon>Bacteria</taxon>
        <taxon>Pseudomonadati</taxon>
        <taxon>Pseudomonadota</taxon>
        <taxon>Gammaproteobacteria</taxon>
        <taxon>Oceanospirillales</taxon>
        <taxon>Halomonadaceae</taxon>
        <taxon>Larsenimonas</taxon>
    </lineage>
</organism>
<dbReference type="RefSeq" id="WP_251590816.1">
    <property type="nucleotide sequence ID" value="NZ_JAMLJI010000001.1"/>
</dbReference>
<name>A0ABU1GVB7_9GAMM</name>
<protein>
    <submittedName>
        <fullName evidence="4">Glycosyltransferase</fullName>
        <ecNumber evidence="4">2.4.-.-</ecNumber>
    </submittedName>
</protein>
<evidence type="ECO:0000259" key="3">
    <source>
        <dbReference type="Pfam" id="PF00535"/>
    </source>
</evidence>
<sequence length="344" mass="38719">MTNESRRVFDLSIVVPIYNASASLATLFKHLAELPQDGVEVVLVNDGSKDDSLEQCRRFETSRSNVCVIDQANGGVSVARNTGIKAAQGDYIAFCDADDQLLASEVMSVLAKAQRARAEIAVFNYATICERDGHELNRSTLAAGEFDFDHDFLMLYEAGVFNPVFNKMFSAEFLTRHAIAFEEGVALGEDFRFNLDAFIALQHGIICSEHAYRYVVGQSESLTTSYNPKQFSYFVYGLGRIERLLRERGINDEHFLAKHWSRALINSAQNIAKRNGPSNPVDAFKEFKSNACEARRHVDLSKAEPYQNDRKIQFLVCLVRKQQDLLLFALVFTMMKLKQKKAGV</sequence>
<proteinExistence type="predicted"/>
<dbReference type="EMBL" id="JARWAO010000002">
    <property type="protein sequence ID" value="MDR5895303.1"/>
    <property type="molecule type" value="Genomic_DNA"/>
</dbReference>
<dbReference type="SUPFAM" id="SSF53448">
    <property type="entry name" value="Nucleotide-diphospho-sugar transferases"/>
    <property type="match status" value="1"/>
</dbReference>
<dbReference type="Pfam" id="PF00535">
    <property type="entry name" value="Glycos_transf_2"/>
    <property type="match status" value="1"/>
</dbReference>
<keyword evidence="5" id="KW-1185">Reference proteome</keyword>
<accession>A0ABU1GVB7</accession>
<dbReference type="Gene3D" id="3.90.550.10">
    <property type="entry name" value="Spore Coat Polysaccharide Biosynthesis Protein SpsA, Chain A"/>
    <property type="match status" value="1"/>
</dbReference>
<dbReference type="PANTHER" id="PTHR22916:SF51">
    <property type="entry name" value="GLYCOSYLTRANSFERASE EPSH-RELATED"/>
    <property type="match status" value="1"/>
</dbReference>
<reference evidence="4 5" key="1">
    <citation type="submission" date="2023-04" db="EMBL/GenBank/DDBJ databases">
        <title>A long-awaited taxogenomic arrangement of the family Halomonadaceae.</title>
        <authorList>
            <person name="De La Haba R."/>
            <person name="Chuvochina M."/>
            <person name="Wittouck S."/>
            <person name="Arahal D.R."/>
            <person name="Sanchez-Porro C."/>
            <person name="Hugenholtz P."/>
            <person name="Ventosa A."/>
        </authorList>
    </citation>
    <scope>NUCLEOTIDE SEQUENCE [LARGE SCALE GENOMIC DNA]</scope>
    <source>
        <strain evidence="4 5">DSM 22428</strain>
    </source>
</reference>
<dbReference type="InterPro" id="IPR001173">
    <property type="entry name" value="Glyco_trans_2-like"/>
</dbReference>
<evidence type="ECO:0000313" key="5">
    <source>
        <dbReference type="Proteomes" id="UP001269375"/>
    </source>
</evidence>
<dbReference type="GO" id="GO:0016757">
    <property type="term" value="F:glycosyltransferase activity"/>
    <property type="evidence" value="ECO:0007669"/>
    <property type="project" value="UniProtKB-KW"/>
</dbReference>
<dbReference type="EC" id="2.4.-.-" evidence="4"/>
<gene>
    <name evidence="4" type="ORF">QC825_04325</name>
</gene>
<evidence type="ECO:0000256" key="2">
    <source>
        <dbReference type="ARBA" id="ARBA00022679"/>
    </source>
</evidence>
<dbReference type="PANTHER" id="PTHR22916">
    <property type="entry name" value="GLYCOSYLTRANSFERASE"/>
    <property type="match status" value="1"/>
</dbReference>
<dbReference type="CDD" id="cd00761">
    <property type="entry name" value="Glyco_tranf_GTA_type"/>
    <property type="match status" value="1"/>
</dbReference>